<evidence type="ECO:0000313" key="8">
    <source>
        <dbReference type="EMBL" id="VYT10917.1"/>
    </source>
</evidence>
<name>A0A6N2U063_9ACTO</name>
<comment type="subcellular location">
    <subcellularLocation>
        <location evidence="1">Cell membrane</location>
        <topology evidence="1">Multi-pass membrane protein</topology>
    </subcellularLocation>
</comment>
<evidence type="ECO:0000256" key="1">
    <source>
        <dbReference type="ARBA" id="ARBA00004651"/>
    </source>
</evidence>
<evidence type="ECO:0000256" key="6">
    <source>
        <dbReference type="ARBA" id="ARBA00023136"/>
    </source>
</evidence>
<sequence length="337" mass="35645">MDISRPSTAVTALVCLALLCAYRFQEALTTAGIPISRMIAIFSGITLQSLPFLAISSLIAAAIEVFLSPRQLARFFPRGRIAGCVVAFAYSALLPVCDCSTVPLVRTLLRRGVPPRTVFIILFAAPSINPLVLFSTWYAFGPSLKAVSLRVVAAVICTMTIALLLSIRMPSLTTVLRQSESDDSCECSHGCGAHAAHATRGRFSSFSSASASAFLRVVPYMLIGAALSSLIQGLLPAGFITGHTSSYVSIAVAMLMAFVLSQCSSSDAIVARSMTSLLPPGALMTFMLMGPMLDVKNVFMLSAVFSTRFTLRICATITAVVALAGLVLTWWGLGGAL</sequence>
<dbReference type="EMBL" id="CACRSM010000003">
    <property type="protein sequence ID" value="VYT10917.1"/>
    <property type="molecule type" value="Genomic_DNA"/>
</dbReference>
<feature type="transmembrane region" description="Helical" evidence="7">
    <location>
        <begin position="277"/>
        <end position="299"/>
    </location>
</feature>
<dbReference type="InterPro" id="IPR052923">
    <property type="entry name" value="UPF0718"/>
</dbReference>
<evidence type="ECO:0000256" key="7">
    <source>
        <dbReference type="SAM" id="Phobius"/>
    </source>
</evidence>
<evidence type="ECO:0000256" key="3">
    <source>
        <dbReference type="ARBA" id="ARBA00022475"/>
    </source>
</evidence>
<evidence type="ECO:0000256" key="2">
    <source>
        <dbReference type="ARBA" id="ARBA00006386"/>
    </source>
</evidence>
<dbReference type="PANTHER" id="PTHR34184:SF4">
    <property type="entry name" value="UPF0718 PROTEIN YCGR"/>
    <property type="match status" value="1"/>
</dbReference>
<feature type="transmembrane region" description="Helical" evidence="7">
    <location>
        <begin position="213"/>
        <end position="235"/>
    </location>
</feature>
<keyword evidence="6 7" id="KW-0472">Membrane</keyword>
<feature type="transmembrane region" description="Helical" evidence="7">
    <location>
        <begin position="311"/>
        <end position="333"/>
    </location>
</feature>
<dbReference type="PANTHER" id="PTHR34184">
    <property type="entry name" value="UPF0718 PROTEIN YCGR"/>
    <property type="match status" value="1"/>
</dbReference>
<feature type="transmembrane region" description="Helical" evidence="7">
    <location>
        <begin position="79"/>
        <end position="105"/>
    </location>
</feature>
<evidence type="ECO:0000256" key="5">
    <source>
        <dbReference type="ARBA" id="ARBA00022989"/>
    </source>
</evidence>
<keyword evidence="4 7" id="KW-0812">Transmembrane</keyword>
<feature type="transmembrane region" description="Helical" evidence="7">
    <location>
        <begin position="147"/>
        <end position="167"/>
    </location>
</feature>
<keyword evidence="5 7" id="KW-1133">Transmembrane helix</keyword>
<keyword evidence="3" id="KW-1003">Cell membrane</keyword>
<gene>
    <name evidence="8" type="ORF">AOLFYP35_01572</name>
</gene>
<dbReference type="AlphaFoldDB" id="A0A6N2U063"/>
<organism evidence="8">
    <name type="scientific">Schaalia odontolytica</name>
    <dbReference type="NCBI Taxonomy" id="1660"/>
    <lineage>
        <taxon>Bacteria</taxon>
        <taxon>Bacillati</taxon>
        <taxon>Actinomycetota</taxon>
        <taxon>Actinomycetes</taxon>
        <taxon>Actinomycetales</taxon>
        <taxon>Actinomycetaceae</taxon>
        <taxon>Schaalia</taxon>
    </lineage>
</organism>
<evidence type="ECO:0000256" key="4">
    <source>
        <dbReference type="ARBA" id="ARBA00022692"/>
    </source>
</evidence>
<feature type="transmembrane region" description="Helical" evidence="7">
    <location>
        <begin position="247"/>
        <end position="271"/>
    </location>
</feature>
<feature type="transmembrane region" description="Helical" evidence="7">
    <location>
        <begin position="117"/>
        <end position="140"/>
    </location>
</feature>
<protein>
    <submittedName>
        <fullName evidence="8">Putative permease</fullName>
    </submittedName>
</protein>
<dbReference type="GO" id="GO:0005886">
    <property type="term" value="C:plasma membrane"/>
    <property type="evidence" value="ECO:0007669"/>
    <property type="project" value="UniProtKB-SubCell"/>
</dbReference>
<feature type="transmembrane region" description="Helical" evidence="7">
    <location>
        <begin position="39"/>
        <end position="67"/>
    </location>
</feature>
<accession>A0A6N2U063</accession>
<proteinExistence type="inferred from homology"/>
<dbReference type="Pfam" id="PF03773">
    <property type="entry name" value="ArsP_1"/>
    <property type="match status" value="1"/>
</dbReference>
<reference evidence="8" key="1">
    <citation type="submission" date="2019-11" db="EMBL/GenBank/DDBJ databases">
        <authorList>
            <person name="Feng L."/>
        </authorList>
    </citation>
    <scope>NUCLEOTIDE SEQUENCE</scope>
    <source>
        <strain evidence="8">AodontolyticusLFYP35</strain>
    </source>
</reference>
<comment type="similarity">
    <text evidence="2">Belongs to the UPF0718 family.</text>
</comment>
<dbReference type="InterPro" id="IPR005524">
    <property type="entry name" value="DUF318"/>
</dbReference>